<dbReference type="InterPro" id="IPR043129">
    <property type="entry name" value="ATPase_NBD"/>
</dbReference>
<evidence type="ECO:0000256" key="2">
    <source>
        <dbReference type="ARBA" id="ARBA00022679"/>
    </source>
</evidence>
<keyword evidence="4" id="KW-0479">Metal-binding</keyword>
<evidence type="ECO:0000313" key="9">
    <source>
        <dbReference type="EMBL" id="GAB1303526.1"/>
    </source>
</evidence>
<keyword evidence="2" id="KW-0808">Transferase</keyword>
<evidence type="ECO:0000259" key="7">
    <source>
        <dbReference type="Pfam" id="PF00814"/>
    </source>
</evidence>
<dbReference type="PANTHER" id="PTHR11735:SF6">
    <property type="entry name" value="TRNA N6-ADENOSINE THREONYLCARBAMOYLTRANSFERASE, MITOCHONDRIAL"/>
    <property type="match status" value="1"/>
</dbReference>
<dbReference type="CDD" id="cd24134">
    <property type="entry name" value="ASKHA_NBD_OSGEPL1_QRI7_euk"/>
    <property type="match status" value="1"/>
</dbReference>
<protein>
    <recommendedName>
        <fullName evidence="1">N(6)-L-threonylcarbamoyladenine synthase</fullName>
        <ecNumber evidence="1">2.3.1.234</ecNumber>
    </recommendedName>
</protein>
<dbReference type="PANTHER" id="PTHR11735">
    <property type="entry name" value="TRNA N6-ADENOSINE THREONYLCARBAMOYLTRANSFERASE"/>
    <property type="match status" value="1"/>
</dbReference>
<keyword evidence="5" id="KW-0012">Acyltransferase</keyword>
<evidence type="ECO:0000256" key="6">
    <source>
        <dbReference type="ARBA" id="ARBA00048117"/>
    </source>
</evidence>
<name>A0ABQ0FWA2_APOSI</name>
<keyword evidence="3" id="KW-0819">tRNA processing</keyword>
<dbReference type="InterPro" id="IPR017861">
    <property type="entry name" value="KAE1/TsaD"/>
</dbReference>
<evidence type="ECO:0000256" key="5">
    <source>
        <dbReference type="ARBA" id="ARBA00023315"/>
    </source>
</evidence>
<dbReference type="SUPFAM" id="SSF53067">
    <property type="entry name" value="Actin-like ATPase domain"/>
    <property type="match status" value="2"/>
</dbReference>
<evidence type="ECO:0000256" key="4">
    <source>
        <dbReference type="ARBA" id="ARBA00022723"/>
    </source>
</evidence>
<sequence>MLMISKTARAIPKPPKSNVYGFLRRFNVHPRTLFCHKLVLGIETSCDDTAAAVVDETGSVLGEAMHSQTEVHLKCWNARTGGIVPPVAQQLHRENIQRIVEETLSASRISPSDLSAIATTIKPGLALSLGVGLSFSLQLVKQFKKPFIPVHHMEAHALTIRLTNKVEFPFLVLLISGGHCLLALVRGVSDFLLLGKSLDIAPGDMLDKYRLHSVTHARLKTHSDPPASASHVLALYVARRLSLIRHPECSTMSGGKAIEHLAKEGNRLHFNINPPMQNAKNCDFSFTGLQHIIDKLITHKEKEEGIEKGQILSSAADIAAAVQHATACHLAKRTHRALLFCMQKHLLSPANAVLVSVVLSPGSNSTLSSLFLPPGI</sequence>
<dbReference type="EMBL" id="BAAFST010001121">
    <property type="protein sequence ID" value="GAB1303525.1"/>
    <property type="molecule type" value="Genomic_DNA"/>
</dbReference>
<dbReference type="InterPro" id="IPR000905">
    <property type="entry name" value="Gcp-like_dom"/>
</dbReference>
<organism evidence="8 10">
    <name type="scientific">Apodemus speciosus</name>
    <name type="common">Large Japanese field mouse</name>
    <dbReference type="NCBI Taxonomy" id="105296"/>
    <lineage>
        <taxon>Eukaryota</taxon>
        <taxon>Metazoa</taxon>
        <taxon>Chordata</taxon>
        <taxon>Craniata</taxon>
        <taxon>Vertebrata</taxon>
        <taxon>Euteleostomi</taxon>
        <taxon>Mammalia</taxon>
        <taxon>Eutheria</taxon>
        <taxon>Euarchontoglires</taxon>
        <taxon>Glires</taxon>
        <taxon>Rodentia</taxon>
        <taxon>Myomorpha</taxon>
        <taxon>Muroidea</taxon>
        <taxon>Muridae</taxon>
        <taxon>Murinae</taxon>
        <taxon>Apodemus</taxon>
    </lineage>
</organism>
<keyword evidence="10" id="KW-1185">Reference proteome</keyword>
<evidence type="ECO:0000256" key="3">
    <source>
        <dbReference type="ARBA" id="ARBA00022694"/>
    </source>
</evidence>
<gene>
    <name evidence="8" type="ORF">APTSU1_001882900</name>
    <name evidence="9" type="ORF">APTSU1_001883000</name>
</gene>
<accession>A0ABQ0FWA2</accession>
<comment type="caution">
    <text evidence="8">The sequence shown here is derived from an EMBL/GenBank/DDBJ whole genome shotgun (WGS) entry which is preliminary data.</text>
</comment>
<reference evidence="8 10" key="1">
    <citation type="submission" date="2024-08" db="EMBL/GenBank/DDBJ databases">
        <title>The draft genome of Apodemus speciosus.</title>
        <authorList>
            <person name="Nabeshima K."/>
            <person name="Suzuki S."/>
            <person name="Onuma M."/>
        </authorList>
    </citation>
    <scope>NUCLEOTIDE SEQUENCE [LARGE SCALE GENOMIC DNA]</scope>
    <source>
        <strain evidence="8">IB14-021</strain>
    </source>
</reference>
<evidence type="ECO:0000256" key="1">
    <source>
        <dbReference type="ARBA" id="ARBA00012156"/>
    </source>
</evidence>
<dbReference type="EC" id="2.3.1.234" evidence="1"/>
<feature type="domain" description="Gcp-like" evidence="7">
    <location>
        <begin position="61"/>
        <end position="354"/>
    </location>
</feature>
<evidence type="ECO:0000313" key="8">
    <source>
        <dbReference type="EMBL" id="GAB1303525.1"/>
    </source>
</evidence>
<proteinExistence type="predicted"/>
<evidence type="ECO:0000313" key="10">
    <source>
        <dbReference type="Proteomes" id="UP001623349"/>
    </source>
</evidence>
<comment type="catalytic activity">
    <reaction evidence="6">
        <text>L-threonylcarbamoyladenylate + adenosine(37) in tRNA = N(6)-L-threonylcarbamoyladenosine(37) in tRNA + AMP + H(+)</text>
        <dbReference type="Rhea" id="RHEA:37059"/>
        <dbReference type="Rhea" id="RHEA-COMP:10162"/>
        <dbReference type="Rhea" id="RHEA-COMP:10163"/>
        <dbReference type="ChEBI" id="CHEBI:15378"/>
        <dbReference type="ChEBI" id="CHEBI:73682"/>
        <dbReference type="ChEBI" id="CHEBI:74411"/>
        <dbReference type="ChEBI" id="CHEBI:74418"/>
        <dbReference type="ChEBI" id="CHEBI:456215"/>
        <dbReference type="EC" id="2.3.1.234"/>
    </reaction>
</comment>
<dbReference type="PRINTS" id="PR00789">
    <property type="entry name" value="OSIALOPTASE"/>
</dbReference>
<dbReference type="EMBL" id="BAAFST010001122">
    <property type="protein sequence ID" value="GAB1303526.1"/>
    <property type="molecule type" value="Genomic_DNA"/>
</dbReference>
<dbReference type="Proteomes" id="UP001623349">
    <property type="component" value="Unassembled WGS sequence"/>
</dbReference>
<dbReference type="Pfam" id="PF00814">
    <property type="entry name" value="TsaD"/>
    <property type="match status" value="1"/>
</dbReference>
<dbReference type="Gene3D" id="3.30.420.40">
    <property type="match status" value="3"/>
</dbReference>